<feature type="transmembrane region" description="Helical" evidence="1">
    <location>
        <begin position="82"/>
        <end position="107"/>
    </location>
</feature>
<dbReference type="Proteomes" id="UP001501204">
    <property type="component" value="Unassembled WGS sequence"/>
</dbReference>
<dbReference type="InterPro" id="IPR013901">
    <property type="entry name" value="Anthrone_oxy"/>
</dbReference>
<protein>
    <recommendedName>
        <fullName evidence="4">DUF1772 domain-containing protein</fullName>
    </recommendedName>
</protein>
<gene>
    <name evidence="2" type="ORF">GCM10009767_13320</name>
</gene>
<feature type="transmembrane region" description="Helical" evidence="1">
    <location>
        <begin position="48"/>
        <end position="70"/>
    </location>
</feature>
<comment type="caution">
    <text evidence="2">The sequence shown here is derived from an EMBL/GenBank/DDBJ whole genome shotgun (WGS) entry which is preliminary data.</text>
</comment>
<keyword evidence="1" id="KW-1133">Transmembrane helix</keyword>
<name>A0ABN2KGT5_9MICC</name>
<evidence type="ECO:0000256" key="1">
    <source>
        <dbReference type="SAM" id="Phobius"/>
    </source>
</evidence>
<keyword evidence="1" id="KW-0472">Membrane</keyword>
<sequence length="172" mass="17875">MLAIARLLHLLLVAVLAGLLVGVALVELALLEVGPSVYTAVQKPKHQVFAPIMPVLNTLVIAAGLLVLLLMTRAPRTLAPGALAFTAAGLACTIALTVTTVLVNVPINAEIISSWSVEHPPADWAQVRDRWNLFHAVRTVLALLAVGCLLVAMLPAPHGRTGTAGGRARGGA</sequence>
<feature type="transmembrane region" description="Helical" evidence="1">
    <location>
        <begin position="133"/>
        <end position="154"/>
    </location>
</feature>
<keyword evidence="1" id="KW-0812">Transmembrane</keyword>
<evidence type="ECO:0000313" key="3">
    <source>
        <dbReference type="Proteomes" id="UP001501204"/>
    </source>
</evidence>
<organism evidence="2 3">
    <name type="scientific">Kocuria aegyptia</name>
    <dbReference type="NCBI Taxonomy" id="330943"/>
    <lineage>
        <taxon>Bacteria</taxon>
        <taxon>Bacillati</taxon>
        <taxon>Actinomycetota</taxon>
        <taxon>Actinomycetes</taxon>
        <taxon>Micrococcales</taxon>
        <taxon>Micrococcaceae</taxon>
        <taxon>Kocuria</taxon>
    </lineage>
</organism>
<reference evidence="2 3" key="1">
    <citation type="journal article" date="2019" name="Int. J. Syst. Evol. Microbiol.">
        <title>The Global Catalogue of Microorganisms (GCM) 10K type strain sequencing project: providing services to taxonomists for standard genome sequencing and annotation.</title>
        <authorList>
            <consortium name="The Broad Institute Genomics Platform"/>
            <consortium name="The Broad Institute Genome Sequencing Center for Infectious Disease"/>
            <person name="Wu L."/>
            <person name="Ma J."/>
        </authorList>
    </citation>
    <scope>NUCLEOTIDE SEQUENCE [LARGE SCALE GENOMIC DNA]</scope>
    <source>
        <strain evidence="2 3">JCM 14735</strain>
    </source>
</reference>
<dbReference type="Pfam" id="PF08592">
    <property type="entry name" value="Anthrone_oxy"/>
    <property type="match status" value="1"/>
</dbReference>
<dbReference type="EMBL" id="BAAAOA010000015">
    <property type="protein sequence ID" value="GAA1755346.1"/>
    <property type="molecule type" value="Genomic_DNA"/>
</dbReference>
<evidence type="ECO:0000313" key="2">
    <source>
        <dbReference type="EMBL" id="GAA1755346.1"/>
    </source>
</evidence>
<keyword evidence="3" id="KW-1185">Reference proteome</keyword>
<proteinExistence type="predicted"/>
<evidence type="ECO:0008006" key="4">
    <source>
        <dbReference type="Google" id="ProtNLM"/>
    </source>
</evidence>
<accession>A0ABN2KGT5</accession>